<dbReference type="SUPFAM" id="SSF48264">
    <property type="entry name" value="Cytochrome P450"/>
    <property type="match status" value="1"/>
</dbReference>
<dbReference type="VEuPathDB" id="VectorBase:MDOMA2_009229"/>
<evidence type="ECO:0000313" key="10">
    <source>
        <dbReference type="RefSeq" id="XP_005180064.1"/>
    </source>
</evidence>
<evidence type="ECO:0000256" key="6">
    <source>
        <dbReference type="ARBA" id="ARBA00023004"/>
    </source>
</evidence>
<dbReference type="GO" id="GO:0005506">
    <property type="term" value="F:iron ion binding"/>
    <property type="evidence" value="ECO:0007669"/>
    <property type="project" value="InterPro"/>
</dbReference>
<evidence type="ECO:0000256" key="7">
    <source>
        <dbReference type="ARBA" id="ARBA00023033"/>
    </source>
</evidence>
<name>A0A1I8M7I8_MUSDO</name>
<dbReference type="GO" id="GO:0004497">
    <property type="term" value="F:monooxygenase activity"/>
    <property type="evidence" value="ECO:0007669"/>
    <property type="project" value="UniProtKB-KW"/>
</dbReference>
<reference evidence="8" key="1">
    <citation type="submission" date="2020-05" db="UniProtKB">
        <authorList>
            <consortium name="EnsemblMetazoa"/>
        </authorList>
    </citation>
    <scope>IDENTIFICATION</scope>
    <source>
        <strain evidence="8">Aabys</strain>
    </source>
</reference>
<keyword evidence="5" id="KW-0560">Oxidoreductase</keyword>
<dbReference type="GeneID" id="101891274"/>
<evidence type="ECO:0000313" key="9">
    <source>
        <dbReference type="Proteomes" id="UP001652621"/>
    </source>
</evidence>
<evidence type="ECO:0000256" key="4">
    <source>
        <dbReference type="ARBA" id="ARBA00022723"/>
    </source>
</evidence>
<dbReference type="VEuPathDB" id="VectorBase:MDOA002058"/>
<dbReference type="PANTHER" id="PTHR24279:SF120">
    <property type="entry name" value="CYTOCHROME P450"/>
    <property type="match status" value="1"/>
</dbReference>
<proteinExistence type="inferred from homology"/>
<dbReference type="EnsemblMetazoa" id="MDOA002058-RA">
    <property type="protein sequence ID" value="MDOA002058-PA"/>
    <property type="gene ID" value="MDOA002058"/>
</dbReference>
<dbReference type="RefSeq" id="XP_005180064.1">
    <property type="nucleotide sequence ID" value="XM_005180007.3"/>
</dbReference>
<dbReference type="Proteomes" id="UP001652621">
    <property type="component" value="Unplaced"/>
</dbReference>
<dbReference type="AlphaFoldDB" id="A0A1I8M7I8"/>
<dbReference type="FunFam" id="1.10.630.10:FF:000006">
    <property type="entry name" value="Cytochrome P450 302a1, mitochondrial"/>
    <property type="match status" value="1"/>
</dbReference>
<dbReference type="PANTHER" id="PTHR24279">
    <property type="entry name" value="CYTOCHROME P450"/>
    <property type="match status" value="1"/>
</dbReference>
<dbReference type="PRINTS" id="PR00385">
    <property type="entry name" value="P450"/>
</dbReference>
<dbReference type="eggNOG" id="KOG0159">
    <property type="taxonomic scope" value="Eukaryota"/>
</dbReference>
<dbReference type="GO" id="GO:0020037">
    <property type="term" value="F:heme binding"/>
    <property type="evidence" value="ECO:0007669"/>
    <property type="project" value="InterPro"/>
</dbReference>
<dbReference type="Gene3D" id="1.10.630.10">
    <property type="entry name" value="Cytochrome P450"/>
    <property type="match status" value="1"/>
</dbReference>
<accession>A0A1I8M7I8</accession>
<comment type="similarity">
    <text evidence="2">Belongs to the cytochrome P450 family.</text>
</comment>
<dbReference type="OrthoDB" id="3945418at2759"/>
<keyword evidence="7" id="KW-0503">Monooxygenase</keyword>
<dbReference type="InterPro" id="IPR050479">
    <property type="entry name" value="CYP11_CYP27_families"/>
</dbReference>
<dbReference type="STRING" id="7370.A0A1I8M7I8"/>
<dbReference type="InterPro" id="IPR002401">
    <property type="entry name" value="Cyt_P450_E_grp-I"/>
</dbReference>
<dbReference type="PRINTS" id="PR00463">
    <property type="entry name" value="EP450I"/>
</dbReference>
<organism evidence="8">
    <name type="scientific">Musca domestica</name>
    <name type="common">House fly</name>
    <dbReference type="NCBI Taxonomy" id="7370"/>
    <lineage>
        <taxon>Eukaryota</taxon>
        <taxon>Metazoa</taxon>
        <taxon>Ecdysozoa</taxon>
        <taxon>Arthropoda</taxon>
        <taxon>Hexapoda</taxon>
        <taxon>Insecta</taxon>
        <taxon>Pterygota</taxon>
        <taxon>Neoptera</taxon>
        <taxon>Endopterygota</taxon>
        <taxon>Diptera</taxon>
        <taxon>Brachycera</taxon>
        <taxon>Muscomorpha</taxon>
        <taxon>Muscoidea</taxon>
        <taxon>Muscidae</taxon>
        <taxon>Musca</taxon>
    </lineage>
</organism>
<dbReference type="KEGG" id="mde:101891274"/>
<keyword evidence="4" id="KW-0479">Metal-binding</keyword>
<dbReference type="InterPro" id="IPR036396">
    <property type="entry name" value="Cyt_P450_sf"/>
</dbReference>
<keyword evidence="9" id="KW-1185">Reference proteome</keyword>
<keyword evidence="6" id="KW-0408">Iron</keyword>
<gene>
    <name evidence="8" type="primary">101891274</name>
    <name evidence="10" type="synonym">LOC101891274</name>
</gene>
<dbReference type="Pfam" id="PF00067">
    <property type="entry name" value="p450"/>
    <property type="match status" value="1"/>
</dbReference>
<dbReference type="CDD" id="cd11054">
    <property type="entry name" value="CYP24A1-like"/>
    <property type="match status" value="1"/>
</dbReference>
<evidence type="ECO:0000256" key="3">
    <source>
        <dbReference type="ARBA" id="ARBA00022617"/>
    </source>
</evidence>
<reference evidence="10" key="2">
    <citation type="submission" date="2025-04" db="UniProtKB">
        <authorList>
            <consortium name="RefSeq"/>
        </authorList>
    </citation>
    <scope>IDENTIFICATION</scope>
    <source>
        <strain evidence="10">Aabys</strain>
    </source>
</reference>
<dbReference type="InterPro" id="IPR001128">
    <property type="entry name" value="Cyt_P450"/>
</dbReference>
<protein>
    <submittedName>
        <fullName evidence="10">Cytochrome P450 CYP12A2-like</fullName>
    </submittedName>
</protein>
<evidence type="ECO:0000256" key="5">
    <source>
        <dbReference type="ARBA" id="ARBA00023002"/>
    </source>
</evidence>
<evidence type="ECO:0000256" key="1">
    <source>
        <dbReference type="ARBA" id="ARBA00001971"/>
    </source>
</evidence>
<comment type="cofactor">
    <cofactor evidence="1">
        <name>heme</name>
        <dbReference type="ChEBI" id="CHEBI:30413"/>
    </cofactor>
</comment>
<keyword evidence="3" id="KW-0349">Heme</keyword>
<dbReference type="GO" id="GO:0016705">
    <property type="term" value="F:oxidoreductase activity, acting on paired donors, with incorporation or reduction of molecular oxygen"/>
    <property type="evidence" value="ECO:0007669"/>
    <property type="project" value="InterPro"/>
</dbReference>
<sequence>MLILKSGNAASFSKNSILRVNLISYKIRNKFLSLPGALQFVFTATRTCSTLSDEWKDAKAFEDIPKIGAWKLLRNFLPGGKYRNLDSAQLMLAFKEDLGPIGLVKGVFGKADAVLCHSPQDFEKVYRNEGVWPTRPGMTVLYHYRNVLRPEIFQGVEGLSGTQGEKWGNFRTVVNPILMQPRNVRVYFHKMSQVNREFIERIQQIRDPQTHEVPENFEEEINRWTLESVSVVALDKQLGLISKHRDNPQAKLLFKSLTEMFVYSMDLEIKPSIWKYYTTPTMKKAVRSLDQITEITKAYIEEAIARIENESQNDLSNKSSEREKSVLEKLINVDKQTAMVMAMDMLMAGVDTTTSTFTGLLLCLAKNPDKQEKLRKEVCKLLPHKNSEFNEAVFKNMPYLKACIKESLRMYPLTLGNTRVPVNDIVLSGYRVPRGTQVLMISTSLMRDENHYPRANEFLPERWLRPTEAGSHGECPNFLKPSSPFIYLPFGFGSRSFIGRRIVEMELEMGIARLIRNFYVDFKYPVDNAFRCVLINVPNIPLKFQFTDVEN</sequence>
<evidence type="ECO:0000313" key="8">
    <source>
        <dbReference type="EnsemblMetazoa" id="MDOA002058-PA"/>
    </source>
</evidence>
<evidence type="ECO:0000256" key="2">
    <source>
        <dbReference type="ARBA" id="ARBA00010617"/>
    </source>
</evidence>